<dbReference type="Gene3D" id="1.10.510.10">
    <property type="entry name" value="Transferase(Phosphotransferase) domain 1"/>
    <property type="match status" value="1"/>
</dbReference>
<protein>
    <recommendedName>
        <fullName evidence="1">ABC1 atypical kinase-like domain-containing protein</fullName>
    </recommendedName>
</protein>
<dbReference type="SUPFAM" id="SSF56112">
    <property type="entry name" value="Protein kinase-like (PK-like)"/>
    <property type="match status" value="1"/>
</dbReference>
<comment type="caution">
    <text evidence="2">The sequence shown here is derived from an EMBL/GenBank/DDBJ whole genome shotgun (WGS) entry which is preliminary data.</text>
</comment>
<dbReference type="InterPro" id="IPR052396">
    <property type="entry name" value="Meiotic_Drive_Suppr_Kinase"/>
</dbReference>
<evidence type="ECO:0000259" key="1">
    <source>
        <dbReference type="Pfam" id="PF03109"/>
    </source>
</evidence>
<dbReference type="Pfam" id="PF03109">
    <property type="entry name" value="ABC1"/>
    <property type="match status" value="1"/>
</dbReference>
<proteinExistence type="predicted"/>
<keyword evidence="3" id="KW-1185">Reference proteome</keyword>
<feature type="domain" description="ABC1 atypical kinase-like" evidence="1">
    <location>
        <begin position="164"/>
        <end position="232"/>
    </location>
</feature>
<dbReference type="EMBL" id="JASNQZ010000004">
    <property type="protein sequence ID" value="KAL0958373.1"/>
    <property type="molecule type" value="Genomic_DNA"/>
</dbReference>
<evidence type="ECO:0000313" key="2">
    <source>
        <dbReference type="EMBL" id="KAL0958373.1"/>
    </source>
</evidence>
<reference evidence="3" key="1">
    <citation type="submission" date="2024-06" db="EMBL/GenBank/DDBJ databases">
        <title>Multi-omics analyses provide insights into the biosynthesis of the anticancer antibiotic pleurotin in Hohenbuehelia grisea.</title>
        <authorList>
            <person name="Weaver J.A."/>
            <person name="Alberti F."/>
        </authorList>
    </citation>
    <scope>NUCLEOTIDE SEQUENCE [LARGE SCALE GENOMIC DNA]</scope>
    <source>
        <strain evidence="3">T-177</strain>
    </source>
</reference>
<accession>A0ABR3JSW2</accession>
<name>A0ABR3JSW2_9AGAR</name>
<dbReference type="PANTHER" id="PTHR37171:SF1">
    <property type="entry name" value="SERINE_THREONINE-PROTEIN KINASE YRZF-RELATED"/>
    <property type="match status" value="1"/>
</dbReference>
<dbReference type="InterPro" id="IPR011009">
    <property type="entry name" value="Kinase-like_dom_sf"/>
</dbReference>
<dbReference type="Proteomes" id="UP001556367">
    <property type="component" value="Unassembled WGS sequence"/>
</dbReference>
<sequence length="279" mass="30902">MEIPPTNPPTSNPQAPSIFEPGTSIKINADDRSLSFTISRCFTPITKSVVLLAHNDEFSRSPVIIKIFDEEVAARALESRGAPLPVDSFGSSELRDPEPEEPEGRAARAALWEEYYYALMVESFESERSAYEALHTLQGTFLPRLLLTGLIDFSDSRAIHPPAVVLEYISGVTLRDIEPNLLSLDVCAPLVSCIDSFVEFGVFHGDINPGNIIFQPAERPVRAVVLDFGCAGVKVEGEDEDTWLFTVNFLGDSTRIRTYLREKGIHIPDLPEPDLSHMN</sequence>
<evidence type="ECO:0000313" key="3">
    <source>
        <dbReference type="Proteomes" id="UP001556367"/>
    </source>
</evidence>
<organism evidence="2 3">
    <name type="scientific">Hohenbuehelia grisea</name>
    <dbReference type="NCBI Taxonomy" id="104357"/>
    <lineage>
        <taxon>Eukaryota</taxon>
        <taxon>Fungi</taxon>
        <taxon>Dikarya</taxon>
        <taxon>Basidiomycota</taxon>
        <taxon>Agaricomycotina</taxon>
        <taxon>Agaricomycetes</taxon>
        <taxon>Agaricomycetidae</taxon>
        <taxon>Agaricales</taxon>
        <taxon>Pleurotineae</taxon>
        <taxon>Pleurotaceae</taxon>
        <taxon>Hohenbuehelia</taxon>
    </lineage>
</organism>
<dbReference type="InterPro" id="IPR004147">
    <property type="entry name" value="ABC1_dom"/>
</dbReference>
<gene>
    <name evidence="2" type="ORF">HGRIS_000514</name>
</gene>
<dbReference type="PANTHER" id="PTHR37171">
    <property type="entry name" value="SERINE/THREONINE-PROTEIN KINASE YRZF-RELATED"/>
    <property type="match status" value="1"/>
</dbReference>